<evidence type="ECO:0008006" key="2">
    <source>
        <dbReference type="Google" id="ProtNLM"/>
    </source>
</evidence>
<evidence type="ECO:0000313" key="1">
    <source>
        <dbReference type="EMBL" id="SBW13023.1"/>
    </source>
</evidence>
<reference evidence="1" key="1">
    <citation type="submission" date="2016-04" db="EMBL/GenBank/DDBJ databases">
        <authorList>
            <person name="Evans L.H."/>
            <person name="Alamgir A."/>
            <person name="Owens N."/>
            <person name="Weber N.D."/>
            <person name="Virtaneva K."/>
            <person name="Barbian K."/>
            <person name="Babar A."/>
            <person name="Rosenke K."/>
        </authorList>
    </citation>
    <scope>NUCLEOTIDE SEQUENCE</scope>
    <source>
        <strain evidence="1">86</strain>
    </source>
</reference>
<protein>
    <recommendedName>
        <fullName evidence="2">Phage tail assembly protein</fullName>
    </recommendedName>
</protein>
<sequence length="174" mass="19315">MARIPLAYPFTVDGVAYDHLEFRRCTRKQLRQALVASTNEDEQELILFSWLAGVPRGAIEELDVVDLRTLQRTYAGYTVASQAKDTGELAYPIAVDGAEIRRIDLRRPKARDLLAANRDAGSDAQRADRLYAILGGVSEAAIGELDLSDWFALEERYVRFTQPSRGGEETAPAA</sequence>
<proteinExistence type="predicted"/>
<gene>
    <name evidence="1" type="ORF">KL86APRO_40045</name>
</gene>
<dbReference type="Pfam" id="PF10109">
    <property type="entry name" value="Phage_TAC_7"/>
    <property type="match status" value="2"/>
</dbReference>
<name>A0A212KMT6_9PROT</name>
<dbReference type="AlphaFoldDB" id="A0A212KMT6"/>
<organism evidence="1">
    <name type="scientific">uncultured Alphaproteobacteria bacterium</name>
    <dbReference type="NCBI Taxonomy" id="91750"/>
    <lineage>
        <taxon>Bacteria</taxon>
        <taxon>Pseudomonadati</taxon>
        <taxon>Pseudomonadota</taxon>
        <taxon>Alphaproteobacteria</taxon>
        <taxon>environmental samples</taxon>
    </lineage>
</organism>
<accession>A0A212KMT6</accession>
<dbReference type="EMBL" id="FLUO01000004">
    <property type="protein sequence ID" value="SBW13023.1"/>
    <property type="molecule type" value="Genomic_DNA"/>
</dbReference>
<dbReference type="InterPro" id="IPR019289">
    <property type="entry name" value="Phage_tail_E/E"/>
</dbReference>